<dbReference type="SMART" id="SM00393">
    <property type="entry name" value="R3H"/>
    <property type="match status" value="1"/>
</dbReference>
<evidence type="ECO:0000313" key="2">
    <source>
        <dbReference type="EMBL" id="QLY40466.1"/>
    </source>
</evidence>
<dbReference type="Proteomes" id="UP000512167">
    <property type="component" value="Chromosome"/>
</dbReference>
<dbReference type="KEGG" id="tbk:HF295_06225"/>
<dbReference type="InterPro" id="IPR036867">
    <property type="entry name" value="R3H_dom_sf"/>
</dbReference>
<keyword evidence="3" id="KW-1185">Reference proteome</keyword>
<organism evidence="2 3">
    <name type="scientific">Hujiaoplasma nucleasis</name>
    <dbReference type="NCBI Taxonomy" id="2725268"/>
    <lineage>
        <taxon>Bacteria</taxon>
        <taxon>Bacillati</taxon>
        <taxon>Mycoplasmatota</taxon>
        <taxon>Mollicutes</taxon>
        <taxon>Candidatus Izemoplasmatales</taxon>
        <taxon>Hujiaoplasmataceae</taxon>
        <taxon>Hujiaoplasma</taxon>
    </lineage>
</organism>
<dbReference type="InterPro" id="IPR039247">
    <property type="entry name" value="KhpB"/>
</dbReference>
<dbReference type="InterPro" id="IPR038008">
    <property type="entry name" value="Jag_KH"/>
</dbReference>
<feature type="domain" description="R3H" evidence="1">
    <location>
        <begin position="139"/>
        <end position="205"/>
    </location>
</feature>
<dbReference type="InterPro" id="IPR015946">
    <property type="entry name" value="KH_dom-like_a/b"/>
</dbReference>
<dbReference type="RefSeq" id="WP_312031304.1">
    <property type="nucleotide sequence ID" value="NZ_CP051151.1"/>
</dbReference>
<dbReference type="SUPFAM" id="SSF82708">
    <property type="entry name" value="R3H domain"/>
    <property type="match status" value="1"/>
</dbReference>
<dbReference type="NCBIfam" id="NF041568">
    <property type="entry name" value="Jag_EloR"/>
    <property type="match status" value="1"/>
</dbReference>
<dbReference type="AlphaFoldDB" id="A0A7L6N2G6"/>
<dbReference type="InterPro" id="IPR034079">
    <property type="entry name" value="R3H_KhpB"/>
</dbReference>
<sequence length="206" mass="23808">MKKIQFETKALNDQALSYAASELRVNKDFIELNIIEEKKSLLGLNKSYVVEAIVDFDIINDGIEYLKSMLKNMQIEAVIEAKTIDERHVLFNIESKDNPILIGKNGKTLDAIQTALKNYINLYTEEYYVILLDIGGYREQRKKQLEILATKTAMDVIQTKTSTRLGKMNSYERRIVHSKLSDWRDVTTKSEGEEPNRYVVILPRTK</sequence>
<accession>A0A7L6N2G6</accession>
<dbReference type="GO" id="GO:0003723">
    <property type="term" value="F:RNA binding"/>
    <property type="evidence" value="ECO:0007669"/>
    <property type="project" value="InterPro"/>
</dbReference>
<reference evidence="2 3" key="1">
    <citation type="submission" date="2020-04" db="EMBL/GenBank/DDBJ databases">
        <authorList>
            <person name="Zheng R.K."/>
            <person name="Sun C.M."/>
        </authorList>
    </citation>
    <scope>NUCLEOTIDE SEQUENCE [LARGE SCALE GENOMIC DNA]</scope>
    <source>
        <strain evidence="3">zrk29</strain>
    </source>
</reference>
<dbReference type="InterPro" id="IPR001374">
    <property type="entry name" value="R3H_dom"/>
</dbReference>
<dbReference type="PROSITE" id="PS51061">
    <property type="entry name" value="R3H"/>
    <property type="match status" value="1"/>
</dbReference>
<dbReference type="CDD" id="cd02414">
    <property type="entry name" value="KH-II_Jag"/>
    <property type="match status" value="1"/>
</dbReference>
<dbReference type="CDD" id="cd02644">
    <property type="entry name" value="R3H_jag"/>
    <property type="match status" value="1"/>
</dbReference>
<gene>
    <name evidence="2" type="ORF">HF295_06225</name>
</gene>
<evidence type="ECO:0000313" key="3">
    <source>
        <dbReference type="Proteomes" id="UP000512167"/>
    </source>
</evidence>
<proteinExistence type="predicted"/>
<protein>
    <submittedName>
        <fullName evidence="2">KH domain-containing protein</fullName>
    </submittedName>
</protein>
<dbReference type="Pfam" id="PF01424">
    <property type="entry name" value="R3H"/>
    <property type="match status" value="1"/>
</dbReference>
<dbReference type="EMBL" id="CP051151">
    <property type="protein sequence ID" value="QLY40466.1"/>
    <property type="molecule type" value="Genomic_DNA"/>
</dbReference>
<dbReference type="Pfam" id="PF13083">
    <property type="entry name" value="KH_KhpA-B"/>
    <property type="match status" value="1"/>
</dbReference>
<dbReference type="Gene3D" id="3.30.1370.50">
    <property type="entry name" value="R3H-like domain"/>
    <property type="match status" value="1"/>
</dbReference>
<name>A0A7L6N2G6_9MOLU</name>
<dbReference type="PANTHER" id="PTHR35800:SF1">
    <property type="entry name" value="RNA-BINDING PROTEIN KHPB"/>
    <property type="match status" value="1"/>
</dbReference>
<dbReference type="Gene3D" id="3.30.300.20">
    <property type="match status" value="1"/>
</dbReference>
<evidence type="ECO:0000259" key="1">
    <source>
        <dbReference type="PROSITE" id="PS51061"/>
    </source>
</evidence>
<dbReference type="PANTHER" id="PTHR35800">
    <property type="entry name" value="PROTEIN JAG"/>
    <property type="match status" value="1"/>
</dbReference>